<sequence>MLTIVAKRVQSRLSRKGVKVELKDIITHLENTVSNVNKITKQETNQATDYFMSTATKLTVIGEDVEPATTNEAATELETLTNNNSDEIEPETTTNPSTIEELEEFYTHPALFTPKTENEEIPQSSELATTTKNELVSSTAQGLGVVLNEDEIELIATNVNCSSDDLQETLEEIKGAIIAFIQHRIANNSQKIDETLQEIVQVATDGFNANSQQLTDGLRNINQQLQQQSKDFKSKVKSTLKCFQLPEAS</sequence>
<dbReference type="AlphaFoldDB" id="A0A926WLR8"/>
<reference evidence="2" key="1">
    <citation type="journal article" date="2020" name="ISME J.">
        <title>Comparative genomics reveals insights into cyanobacterial evolution and habitat adaptation.</title>
        <authorList>
            <person name="Chen M.Y."/>
            <person name="Teng W.K."/>
            <person name="Zhao L."/>
            <person name="Hu C.X."/>
            <person name="Zhou Y.K."/>
            <person name="Han B.P."/>
            <person name="Song L.R."/>
            <person name="Shu W.S."/>
        </authorList>
    </citation>
    <scope>NUCLEOTIDE SEQUENCE [LARGE SCALE GENOMIC DNA]</scope>
    <source>
        <strain evidence="2">FACHB-251</strain>
    </source>
</reference>
<gene>
    <name evidence="1" type="ORF">H6G06_26145</name>
</gene>
<accession>A0A926WLR8</accession>
<proteinExistence type="predicted"/>
<evidence type="ECO:0000313" key="1">
    <source>
        <dbReference type="EMBL" id="MBD2296862.1"/>
    </source>
</evidence>
<dbReference type="RefSeq" id="WP_190564978.1">
    <property type="nucleotide sequence ID" value="NZ_JACJQU010000033.1"/>
</dbReference>
<dbReference type="Proteomes" id="UP000662185">
    <property type="component" value="Unassembled WGS sequence"/>
</dbReference>
<name>A0A926WLR8_9NOST</name>
<organism evidence="1 2">
    <name type="scientific">Anabaena sphaerica FACHB-251</name>
    <dbReference type="NCBI Taxonomy" id="2692883"/>
    <lineage>
        <taxon>Bacteria</taxon>
        <taxon>Bacillati</taxon>
        <taxon>Cyanobacteriota</taxon>
        <taxon>Cyanophyceae</taxon>
        <taxon>Nostocales</taxon>
        <taxon>Nostocaceae</taxon>
        <taxon>Anabaena</taxon>
    </lineage>
</organism>
<dbReference type="EMBL" id="JACJQU010000033">
    <property type="protein sequence ID" value="MBD2296862.1"/>
    <property type="molecule type" value="Genomic_DNA"/>
</dbReference>
<protein>
    <submittedName>
        <fullName evidence="1">Uncharacterized protein</fullName>
    </submittedName>
</protein>
<evidence type="ECO:0000313" key="2">
    <source>
        <dbReference type="Proteomes" id="UP000662185"/>
    </source>
</evidence>
<comment type="caution">
    <text evidence="1">The sequence shown here is derived from an EMBL/GenBank/DDBJ whole genome shotgun (WGS) entry which is preliminary data.</text>
</comment>
<keyword evidence="2" id="KW-1185">Reference proteome</keyword>